<evidence type="ECO:0000313" key="2">
    <source>
        <dbReference type="EMBL" id="MCB7480434.1"/>
    </source>
</evidence>
<accession>A0A9X1LHE4</accession>
<dbReference type="RefSeq" id="WP_229338373.1">
    <property type="nucleotide sequence ID" value="NZ_JAJBZG010000001.1"/>
</dbReference>
<comment type="caution">
    <text evidence="2">The sequence shown here is derived from an EMBL/GenBank/DDBJ whole genome shotgun (WGS) entry which is preliminary data.</text>
</comment>
<keyword evidence="1" id="KW-0732">Signal</keyword>
<reference evidence="2" key="1">
    <citation type="submission" date="2021-10" db="EMBL/GenBank/DDBJ databases">
        <title>Gramella sp. ASW11-100T, isolated from marine sediment.</title>
        <authorList>
            <person name="Xia C."/>
        </authorList>
    </citation>
    <scope>NUCLEOTIDE SEQUENCE</scope>
    <source>
        <strain evidence="2">ASW11-100</strain>
    </source>
</reference>
<organism evidence="2 3">
    <name type="scientific">Christiangramia sediminis</name>
    <dbReference type="NCBI Taxonomy" id="2881336"/>
    <lineage>
        <taxon>Bacteria</taxon>
        <taxon>Pseudomonadati</taxon>
        <taxon>Bacteroidota</taxon>
        <taxon>Flavobacteriia</taxon>
        <taxon>Flavobacteriales</taxon>
        <taxon>Flavobacteriaceae</taxon>
        <taxon>Christiangramia</taxon>
    </lineage>
</organism>
<dbReference type="Proteomes" id="UP001139414">
    <property type="component" value="Unassembled WGS sequence"/>
</dbReference>
<protein>
    <submittedName>
        <fullName evidence="2">Uncharacterized protein</fullName>
    </submittedName>
</protein>
<dbReference type="AlphaFoldDB" id="A0A9X1LHE4"/>
<proteinExistence type="predicted"/>
<feature type="chain" id="PRO_5040974171" evidence="1">
    <location>
        <begin position="22"/>
        <end position="239"/>
    </location>
</feature>
<name>A0A9X1LHE4_9FLAO</name>
<keyword evidence="3" id="KW-1185">Reference proteome</keyword>
<evidence type="ECO:0000256" key="1">
    <source>
        <dbReference type="SAM" id="SignalP"/>
    </source>
</evidence>
<gene>
    <name evidence="2" type="ORF">LGQ90_04075</name>
</gene>
<evidence type="ECO:0000313" key="3">
    <source>
        <dbReference type="Proteomes" id="UP001139414"/>
    </source>
</evidence>
<feature type="signal peptide" evidence="1">
    <location>
        <begin position="1"/>
        <end position="21"/>
    </location>
</feature>
<sequence length="239" mass="28347">MNNTNYLLLSLFFVFSGSLLAQNDAAYLLLDHKIGLENTMLFNGIQNLDQEVTINEKNKFLYTYQDFNVSSIVYENNYYPSVLLKFNVYDDLVLAKIPVSNKFSTFQLITSRIQKFEMNGHKFENIGIETEKDFEGFYENILETSSLTLFKKHRKKVQRKMERNYVFYEFEPTDSEFIFKYEGEFFSADSKKEINSIFPTQKSEIKKFYREQRSVLRAKPDDFMIQLFKEITSQLEKSS</sequence>
<dbReference type="EMBL" id="JAJBZG010000001">
    <property type="protein sequence ID" value="MCB7480434.1"/>
    <property type="molecule type" value="Genomic_DNA"/>
</dbReference>